<dbReference type="Proteomes" id="UP000231267">
    <property type="component" value="Unassembled WGS sequence"/>
</dbReference>
<gene>
    <name evidence="1" type="ORF">COW11_03775</name>
</gene>
<protein>
    <recommendedName>
        <fullName evidence="3">DUF2934 domain-containing protein</fullName>
    </recommendedName>
</protein>
<evidence type="ECO:0000313" key="1">
    <source>
        <dbReference type="EMBL" id="PIW66363.1"/>
    </source>
</evidence>
<accession>A0A2J0LL73</accession>
<name>A0A2J0LL73_9BACT</name>
<evidence type="ECO:0008006" key="3">
    <source>
        <dbReference type="Google" id="ProtNLM"/>
    </source>
</evidence>
<organism evidence="1 2">
    <name type="scientific">Candidatus Taenaricola geysiri</name>
    <dbReference type="NCBI Taxonomy" id="1974752"/>
    <lineage>
        <taxon>Bacteria</taxon>
        <taxon>Pseudomonadati</taxon>
        <taxon>Candidatus Omnitrophota</taxon>
        <taxon>Candidatus Taenaricola</taxon>
    </lineage>
</organism>
<dbReference type="EMBL" id="PFGP01000091">
    <property type="protein sequence ID" value="PIW66363.1"/>
    <property type="molecule type" value="Genomic_DNA"/>
</dbReference>
<dbReference type="InterPro" id="IPR021327">
    <property type="entry name" value="DUF2934"/>
</dbReference>
<dbReference type="Pfam" id="PF11154">
    <property type="entry name" value="DUF2934"/>
    <property type="match status" value="1"/>
</dbReference>
<reference evidence="1 2" key="1">
    <citation type="submission" date="2017-09" db="EMBL/GenBank/DDBJ databases">
        <title>Depth-based differentiation of microbial function through sediment-hosted aquifers and enrichment of novel symbionts in the deep terrestrial subsurface.</title>
        <authorList>
            <person name="Probst A.J."/>
            <person name="Ladd B."/>
            <person name="Jarett J.K."/>
            <person name="Geller-Mcgrath D.E."/>
            <person name="Sieber C.M."/>
            <person name="Emerson J.B."/>
            <person name="Anantharaman K."/>
            <person name="Thomas B.C."/>
            <person name="Malmstrom R."/>
            <person name="Stieglmeier M."/>
            <person name="Klingl A."/>
            <person name="Woyke T."/>
            <person name="Ryan C.M."/>
            <person name="Banfield J.F."/>
        </authorList>
    </citation>
    <scope>NUCLEOTIDE SEQUENCE [LARGE SCALE GENOMIC DNA]</scope>
    <source>
        <strain evidence="1">CG12_big_fil_rev_8_21_14_0_65_43_15</strain>
    </source>
</reference>
<proteinExistence type="predicted"/>
<sequence length="77" mass="9169">MPEFNLWEWMNKGGDSFMLRTKKKNTTTNKSQDTSELIAKKAYELYEKRGCEHGSDFNDWVEAERLVKNCARQKSYR</sequence>
<comment type="caution">
    <text evidence="1">The sequence shown here is derived from an EMBL/GenBank/DDBJ whole genome shotgun (WGS) entry which is preliminary data.</text>
</comment>
<dbReference type="AlphaFoldDB" id="A0A2J0LL73"/>
<evidence type="ECO:0000313" key="2">
    <source>
        <dbReference type="Proteomes" id="UP000231267"/>
    </source>
</evidence>